<dbReference type="eggNOG" id="COG1467">
    <property type="taxonomic scope" value="Bacteria"/>
</dbReference>
<organism evidence="1 2">
    <name type="scientific">Desulfatibacillum aliphaticivorans</name>
    <dbReference type="NCBI Taxonomy" id="218208"/>
    <lineage>
        <taxon>Bacteria</taxon>
        <taxon>Pseudomonadati</taxon>
        <taxon>Thermodesulfobacteriota</taxon>
        <taxon>Desulfobacteria</taxon>
        <taxon>Desulfobacterales</taxon>
        <taxon>Desulfatibacillaceae</taxon>
        <taxon>Desulfatibacillum</taxon>
    </lineage>
</organism>
<dbReference type="Proteomes" id="UP000000739">
    <property type="component" value="Chromosome"/>
</dbReference>
<proteinExistence type="predicted"/>
<dbReference type="RefSeq" id="WP_012610446.1">
    <property type="nucleotide sequence ID" value="NC_011768.1"/>
</dbReference>
<dbReference type="AlphaFoldDB" id="B8F9R5"/>
<dbReference type="SUPFAM" id="SSF56747">
    <property type="entry name" value="Prim-pol domain"/>
    <property type="match status" value="1"/>
</dbReference>
<evidence type="ECO:0000313" key="2">
    <source>
        <dbReference type="Proteomes" id="UP000000739"/>
    </source>
</evidence>
<dbReference type="InterPro" id="IPR025048">
    <property type="entry name" value="DUF3987"/>
</dbReference>
<protein>
    <submittedName>
        <fullName evidence="1">DNA primase small subunit</fullName>
    </submittedName>
</protein>
<reference evidence="1 2" key="1">
    <citation type="journal article" date="2012" name="Environ. Microbiol.">
        <title>The genome sequence of Desulfatibacillum alkenivorans AK-01: a blueprint for anaerobic alkane oxidation.</title>
        <authorList>
            <person name="Callaghan A.V."/>
            <person name="Morris B.E."/>
            <person name="Pereira I.A."/>
            <person name="McInerney M.J."/>
            <person name="Austin R.N."/>
            <person name="Groves J.T."/>
            <person name="Kukor J.J."/>
            <person name="Suflita J.M."/>
            <person name="Young L.Y."/>
            <person name="Zylstra G.J."/>
            <person name="Wawrik B."/>
        </authorList>
    </citation>
    <scope>NUCLEOTIDE SEQUENCE [LARGE SCALE GENOMIC DNA]</scope>
    <source>
        <strain evidence="1 2">AK-01</strain>
    </source>
</reference>
<gene>
    <name evidence="1" type="ordered locus">Dalk_1308</name>
</gene>
<name>B8F9R5_DESAL</name>
<evidence type="ECO:0000313" key="1">
    <source>
        <dbReference type="EMBL" id="ACL03011.1"/>
    </source>
</evidence>
<accession>B8F9R5</accession>
<dbReference type="Pfam" id="PF13148">
    <property type="entry name" value="DUF3987"/>
    <property type="match status" value="1"/>
</dbReference>
<dbReference type="KEGG" id="dal:Dalk_1308"/>
<dbReference type="HOGENOM" id="CLU_335795_0_0_7"/>
<dbReference type="EMBL" id="CP001322">
    <property type="protein sequence ID" value="ACL03011.1"/>
    <property type="molecule type" value="Genomic_DNA"/>
</dbReference>
<keyword evidence="2" id="KW-1185">Reference proteome</keyword>
<sequence length="849" mass="95428">MNNLQKAAPSESHQFLNALYGDIEQEAYLILWSKLDKQSRSFPVSDLTQALNLAGTLKSKHDVYYGVGLQKHQQNSWERGKAIDVVGIPGLWFDLDIDGPGHKETRIPPDQDAALKFLDALSWKPTMIVNSGGGIHAYWLFKEPWIFDDDEERIEARELSVRFQAHIKGIAEAKYGWKLDTTSDLSRLLRVPGTLNHKSEPPIPVSTISHNDHLRYNPDDFADEIKDIVVPTDYRSEYSENGNWAPANIDPIVQGCSFMRHCRDDAKNLPEPHWHSMMTILCRCHNSVNLAHEWSLPYPKYNKRETDQKLDHALNNNGPHTCEYIQTTHQFSLCESCPNKDKVKSPIQLGAVKRSSTVYSLSSNSNKAERWEAVRDYFPKTHFPWENLPEDISKSLKQLARSCAISPNPLPGVTFSTLASTIGNRVTVSPKSSWKEPMIIWHGDIRDSGEGKTPASSQLIAPLYGLQSQENKRFRSEMTKFNANAKMPKSKQESLEEPIERGFITSDLTIEGLHRELKDHPTGGIFCDLTELSVLISGQNQYKINGTDRESWLRFWDGSRARLSRKSGSVFFKNPCISLAGGIQPGIFNAVFGAKKGKALEDGTIYRFLFVYEKPRARKQTSESWSEANREAWHGLLQYSVKWADAQHGILNMILSKEAQTAFFDWANELGEFNELLPHEFKGFISKASSYCLRLAGVIHCLWAFQHRCEPAKILQTDDIEKAIKAVEFYLGQSVDAMMTLLGIKSSETNNDPCKEAILAEALKGIKDGVVSNKILMADVLEMYNGLADTDNEFNSSRSFGAFVRGLGLSVPTGTQRAGEKTGVCLDWNSAVDDFISRNSPEDSGDGNV</sequence>